<keyword evidence="2" id="KW-1185">Reference proteome</keyword>
<dbReference type="EMBL" id="NMQT01000189">
    <property type="protein sequence ID" value="OXM44345.1"/>
    <property type="molecule type" value="Genomic_DNA"/>
</dbReference>
<comment type="caution">
    <text evidence="1">The sequence shown here is derived from an EMBL/GenBank/DDBJ whole genome shotgun (WGS) entry which is preliminary data.</text>
</comment>
<protein>
    <submittedName>
        <fullName evidence="1">Uncharacterized protein</fullName>
    </submittedName>
</protein>
<evidence type="ECO:0000313" key="1">
    <source>
        <dbReference type="EMBL" id="OXM44345.1"/>
    </source>
</evidence>
<proteinExistence type="predicted"/>
<evidence type="ECO:0000313" key="2">
    <source>
        <dbReference type="Proteomes" id="UP000215223"/>
    </source>
</evidence>
<dbReference type="Proteomes" id="UP000215223">
    <property type="component" value="Unassembled WGS sequence"/>
</dbReference>
<gene>
    <name evidence="1" type="ORF">CFP71_40500</name>
</gene>
<dbReference type="AlphaFoldDB" id="A0A229RCN4"/>
<reference evidence="1 2" key="1">
    <citation type="submission" date="2017-07" db="EMBL/GenBank/DDBJ databases">
        <title>Amycolatopsis thailandensis Genome sequencing and assembly.</title>
        <authorList>
            <person name="Kaur N."/>
            <person name="Mayilraj S."/>
        </authorList>
    </citation>
    <scope>NUCLEOTIDE SEQUENCE [LARGE SCALE GENOMIC DNA]</scope>
    <source>
        <strain evidence="1 2">JCM 16380</strain>
    </source>
</reference>
<accession>A0A229RCN4</accession>
<organism evidence="1 2">
    <name type="scientific">Amycolatopsis thailandensis</name>
    <dbReference type="NCBI Taxonomy" id="589330"/>
    <lineage>
        <taxon>Bacteria</taxon>
        <taxon>Bacillati</taxon>
        <taxon>Actinomycetota</taxon>
        <taxon>Actinomycetes</taxon>
        <taxon>Pseudonocardiales</taxon>
        <taxon>Pseudonocardiaceae</taxon>
        <taxon>Amycolatopsis</taxon>
    </lineage>
</organism>
<sequence>MDSEVPRLDGLAELTPTFSVFVLRCHPDANPKAAFRSLVNFLRTTLESRGRAQSVRCLGEVVLAESDQIEGIGSLLELGIDGLYASARERRTMPSWSVEHRQVFDIANQLTVAVRCGAFVVIHTPVSDEALRKWSQKFNKLYRYLPSAILRGALQGDGKTVWLRGVHRRRVTKADSKTLGGLRIQEVLDDEDGSFALSAAAIDYVPLDGSAIVRGRLTVSPAKSHLYWKFRVDLPTFLAAATETVDLFEKSLAVEPPEEQFWQLAVPETDLANVYGAYDVTIAEPDELPDAADSDGELTERAELLRNSFLEVRGHSKSPAFTAVVSREGAEVGSLSIKPVARGDGFDLDVRFAGTPSNDAMARQIRDAIGNGELLRIYYESGHTFDEHQINLQNQTAPPFVNLDFVDFGAHQVNQEKPSVRGDQAIHDAIGLINDHSLFAWVKATYATGWLVCDDGAGEVADFLHLVDGTLTAIHVKGAQSTSSTRNVAVTAYQEVVAQAVKNLRLLDNEALVERFTTPRIARPAAWLDGIRHTELSGFVTALRARTTLDKTQVVIVQPHLLRHVHDAARKAAEQGKPTRDSRSLALLDGLLRSARRAVISHWDDLTVIGSE</sequence>
<name>A0A229RCN4_9PSEU</name>